<proteinExistence type="predicted"/>
<comment type="caution">
    <text evidence="2">The sequence shown here is derived from an EMBL/GenBank/DDBJ whole genome shotgun (WGS) entry which is preliminary data.</text>
</comment>
<evidence type="ECO:0000313" key="3">
    <source>
        <dbReference type="Proteomes" id="UP001369815"/>
    </source>
</evidence>
<evidence type="ECO:0000313" key="2">
    <source>
        <dbReference type="EMBL" id="KAK6956365.1"/>
    </source>
</evidence>
<organism evidence="2 3">
    <name type="scientific">Daldinia eschscholtzii</name>
    <dbReference type="NCBI Taxonomy" id="292717"/>
    <lineage>
        <taxon>Eukaryota</taxon>
        <taxon>Fungi</taxon>
        <taxon>Dikarya</taxon>
        <taxon>Ascomycota</taxon>
        <taxon>Pezizomycotina</taxon>
        <taxon>Sordariomycetes</taxon>
        <taxon>Xylariomycetidae</taxon>
        <taxon>Xylariales</taxon>
        <taxon>Hypoxylaceae</taxon>
        <taxon>Daldinia</taxon>
    </lineage>
</organism>
<name>A0AAX6MUR5_9PEZI</name>
<dbReference type="InterPro" id="IPR039961">
    <property type="entry name" value="Nuo9.5"/>
</dbReference>
<accession>A0AAX6MUR5</accession>
<reference evidence="2 3" key="1">
    <citation type="journal article" date="2024" name="Front Chem Biol">
        <title>Unveiling the potential of Daldinia eschscholtzii MFLUCC 19-0629 through bioactivity and bioinformatics studies for enhanced sustainable agriculture production.</title>
        <authorList>
            <person name="Brooks S."/>
            <person name="Weaver J.A."/>
            <person name="Klomchit A."/>
            <person name="Alharthi S.A."/>
            <person name="Onlamun T."/>
            <person name="Nurani R."/>
            <person name="Vong T.K."/>
            <person name="Alberti F."/>
            <person name="Greco C."/>
        </authorList>
    </citation>
    <scope>NUCLEOTIDE SEQUENCE [LARGE SCALE GENOMIC DNA]</scope>
    <source>
        <strain evidence="2">MFLUCC 19-0629</strain>
    </source>
</reference>
<protein>
    <recommendedName>
        <fullName evidence="4">NADH-ubiquinone oxidoreductase 9.5 kDa subunit</fullName>
    </recommendedName>
</protein>
<keyword evidence="1" id="KW-0812">Transmembrane</keyword>
<gene>
    <name evidence="2" type="ORF">Daesc_001642</name>
</gene>
<keyword evidence="1" id="KW-0472">Membrane</keyword>
<keyword evidence="3" id="KW-1185">Reference proteome</keyword>
<keyword evidence="1" id="KW-1133">Transmembrane helix</keyword>
<dbReference type="Proteomes" id="UP001369815">
    <property type="component" value="Unassembled WGS sequence"/>
</dbReference>
<dbReference type="CDD" id="cd22903">
    <property type="entry name" value="NI9M"/>
    <property type="match status" value="1"/>
</dbReference>
<dbReference type="AlphaFoldDB" id="A0AAX6MUR5"/>
<dbReference type="EMBL" id="JBANMG010000002">
    <property type="protein sequence ID" value="KAK6956365.1"/>
    <property type="molecule type" value="Genomic_DNA"/>
</dbReference>
<dbReference type="PANTHER" id="PTHR38488">
    <property type="entry name" value="OXIDOREDUCTASE 9.5 KDA SUBUNIT, PUTATIVE (AFU_ORTHOLOGUE AFUA_5G08980)-RELATED"/>
    <property type="match status" value="1"/>
</dbReference>
<sequence>MSAPAPAFFAGPLRYCRWAARERPAYFWSVVIGSAGPLMLATVPPVMKRLGYERAPPVPLTYPVPTGPRKTLTGYDD</sequence>
<evidence type="ECO:0008006" key="4">
    <source>
        <dbReference type="Google" id="ProtNLM"/>
    </source>
</evidence>
<evidence type="ECO:0000256" key="1">
    <source>
        <dbReference type="SAM" id="Phobius"/>
    </source>
</evidence>
<dbReference type="PANTHER" id="PTHR38488:SF1">
    <property type="entry name" value="OXIDOREDUCTASE 9.5 KDA SUBUNIT, PUTATIVE (AFU_ORTHOLOGUE AFUA_5G08980)-RELATED"/>
    <property type="match status" value="1"/>
</dbReference>
<feature type="transmembrane region" description="Helical" evidence="1">
    <location>
        <begin position="25"/>
        <end position="47"/>
    </location>
</feature>